<name>A0A6A5RG59_9PLEO</name>
<evidence type="ECO:0000313" key="15">
    <source>
        <dbReference type="Proteomes" id="UP000800082"/>
    </source>
</evidence>
<evidence type="ECO:0000256" key="7">
    <source>
        <dbReference type="ARBA" id="ARBA00011738"/>
    </source>
</evidence>
<feature type="domain" description="HD" evidence="13">
    <location>
        <begin position="34"/>
        <end position="193"/>
    </location>
</feature>
<dbReference type="EMBL" id="ML978977">
    <property type="protein sequence ID" value="KAF1926489.1"/>
    <property type="molecule type" value="Genomic_DNA"/>
</dbReference>
<evidence type="ECO:0000256" key="1">
    <source>
        <dbReference type="ARBA" id="ARBA00001638"/>
    </source>
</evidence>
<reference evidence="14" key="1">
    <citation type="journal article" date="2020" name="Stud. Mycol.">
        <title>101 Dothideomycetes genomes: a test case for predicting lifestyles and emergence of pathogens.</title>
        <authorList>
            <person name="Haridas S."/>
            <person name="Albert R."/>
            <person name="Binder M."/>
            <person name="Bloem J."/>
            <person name="Labutti K."/>
            <person name="Salamov A."/>
            <person name="Andreopoulos B."/>
            <person name="Baker S."/>
            <person name="Barry K."/>
            <person name="Bills G."/>
            <person name="Bluhm B."/>
            <person name="Cannon C."/>
            <person name="Castanera R."/>
            <person name="Culley D."/>
            <person name="Daum C."/>
            <person name="Ezra D."/>
            <person name="Gonzalez J."/>
            <person name="Henrissat B."/>
            <person name="Kuo A."/>
            <person name="Liang C."/>
            <person name="Lipzen A."/>
            <person name="Lutzoni F."/>
            <person name="Magnuson J."/>
            <person name="Mondo S."/>
            <person name="Nolan M."/>
            <person name="Ohm R."/>
            <person name="Pangilinan J."/>
            <person name="Park H.-J."/>
            <person name="Ramirez L."/>
            <person name="Alfaro M."/>
            <person name="Sun H."/>
            <person name="Tritt A."/>
            <person name="Yoshinaga Y."/>
            <person name="Zwiers L.-H."/>
            <person name="Turgeon B."/>
            <person name="Goodwin S."/>
            <person name="Spatafora J."/>
            <person name="Crous P."/>
            <person name="Grigoriev I."/>
        </authorList>
    </citation>
    <scope>NUCLEOTIDE SEQUENCE</scope>
    <source>
        <strain evidence="14">CBS 183.55</strain>
    </source>
</reference>
<dbReference type="GO" id="GO:0009159">
    <property type="term" value="P:deoxyribonucleoside monophosphate catabolic process"/>
    <property type="evidence" value="ECO:0007669"/>
    <property type="project" value="UniProtKB-ARBA"/>
</dbReference>
<evidence type="ECO:0000256" key="12">
    <source>
        <dbReference type="ARBA" id="ARBA00023285"/>
    </source>
</evidence>
<dbReference type="PANTHER" id="PTHR11845">
    <property type="entry name" value="5'-DEOXYNUCLEOTIDASE HDDC2"/>
    <property type="match status" value="1"/>
</dbReference>
<dbReference type="Proteomes" id="UP000800082">
    <property type="component" value="Unassembled WGS sequence"/>
</dbReference>
<evidence type="ECO:0000256" key="6">
    <source>
        <dbReference type="ARBA" id="ARBA00009999"/>
    </source>
</evidence>
<comment type="cofactor">
    <cofactor evidence="3">
        <name>Co(2+)</name>
        <dbReference type="ChEBI" id="CHEBI:48828"/>
    </cofactor>
</comment>
<organism evidence="14 15">
    <name type="scientific">Didymella exigua CBS 183.55</name>
    <dbReference type="NCBI Taxonomy" id="1150837"/>
    <lineage>
        <taxon>Eukaryota</taxon>
        <taxon>Fungi</taxon>
        <taxon>Dikarya</taxon>
        <taxon>Ascomycota</taxon>
        <taxon>Pezizomycotina</taxon>
        <taxon>Dothideomycetes</taxon>
        <taxon>Pleosporomycetidae</taxon>
        <taxon>Pleosporales</taxon>
        <taxon>Pleosporineae</taxon>
        <taxon>Didymellaceae</taxon>
        <taxon>Didymella</taxon>
    </lineage>
</organism>
<dbReference type="Pfam" id="PF13023">
    <property type="entry name" value="HD_3"/>
    <property type="match status" value="1"/>
</dbReference>
<evidence type="ECO:0000256" key="8">
    <source>
        <dbReference type="ARBA" id="ARBA00012964"/>
    </source>
</evidence>
<keyword evidence="9" id="KW-0479">Metal-binding</keyword>
<dbReference type="InterPro" id="IPR039356">
    <property type="entry name" value="YfbR/HDDC2"/>
</dbReference>
<evidence type="ECO:0000256" key="10">
    <source>
        <dbReference type="ARBA" id="ARBA00022801"/>
    </source>
</evidence>
<keyword evidence="12" id="KW-0170">Cobalt</keyword>
<dbReference type="PANTHER" id="PTHR11845:SF13">
    <property type="entry name" value="5'-DEOXYNUCLEOTIDASE HDDC2"/>
    <property type="match status" value="1"/>
</dbReference>
<comment type="cofactor">
    <cofactor evidence="4">
        <name>Mg(2+)</name>
        <dbReference type="ChEBI" id="CHEBI:18420"/>
    </cofactor>
</comment>
<evidence type="ECO:0000256" key="9">
    <source>
        <dbReference type="ARBA" id="ARBA00022723"/>
    </source>
</evidence>
<keyword evidence="11" id="KW-0460">Magnesium</keyword>
<comment type="similarity">
    <text evidence="6">Belongs to the HDDC2 family.</text>
</comment>
<accession>A0A6A5RG59</accession>
<protein>
    <recommendedName>
        <fullName evidence="8">5'-deoxynucleotidase</fullName>
        <ecNumber evidence="8">3.1.3.89</ecNumber>
    </recommendedName>
</protein>
<dbReference type="InterPro" id="IPR006674">
    <property type="entry name" value="HD_domain"/>
</dbReference>
<dbReference type="EC" id="3.1.3.89" evidence="8"/>
<dbReference type="GO" id="GO:0046872">
    <property type="term" value="F:metal ion binding"/>
    <property type="evidence" value="ECO:0007669"/>
    <property type="project" value="UniProtKB-KW"/>
</dbReference>
<comment type="cofactor">
    <cofactor evidence="2">
        <name>Mn(2+)</name>
        <dbReference type="ChEBI" id="CHEBI:29035"/>
    </cofactor>
</comment>
<keyword evidence="15" id="KW-1185">Reference proteome</keyword>
<evidence type="ECO:0000256" key="3">
    <source>
        <dbReference type="ARBA" id="ARBA00001941"/>
    </source>
</evidence>
<dbReference type="GO" id="GO:0005737">
    <property type="term" value="C:cytoplasm"/>
    <property type="evidence" value="ECO:0007669"/>
    <property type="project" value="TreeGrafter"/>
</dbReference>
<comment type="subunit">
    <text evidence="7">Homodimer.</text>
</comment>
<evidence type="ECO:0000256" key="2">
    <source>
        <dbReference type="ARBA" id="ARBA00001936"/>
    </source>
</evidence>
<dbReference type="GO" id="GO:0002953">
    <property type="term" value="F:5'-deoxynucleotidase activity"/>
    <property type="evidence" value="ECO:0007669"/>
    <property type="project" value="UniProtKB-EC"/>
</dbReference>
<dbReference type="Gene3D" id="1.10.3210.10">
    <property type="entry name" value="Hypothetical protein af1432"/>
    <property type="match status" value="1"/>
</dbReference>
<dbReference type="FunFam" id="1.10.3210.10:FF:000011">
    <property type="entry name" value="HD domain-containing protein 2"/>
    <property type="match status" value="1"/>
</dbReference>
<comment type="catalytic activity">
    <reaction evidence="1">
        <text>a 2'-deoxyribonucleoside 5'-phosphate + H2O = a 2'-deoxyribonucleoside + phosphate</text>
        <dbReference type="Rhea" id="RHEA:36167"/>
        <dbReference type="ChEBI" id="CHEBI:15377"/>
        <dbReference type="ChEBI" id="CHEBI:18274"/>
        <dbReference type="ChEBI" id="CHEBI:43474"/>
        <dbReference type="ChEBI" id="CHEBI:65317"/>
        <dbReference type="EC" id="3.1.3.89"/>
    </reaction>
</comment>
<keyword evidence="10" id="KW-0378">Hydrolase</keyword>
<dbReference type="RefSeq" id="XP_033446741.1">
    <property type="nucleotide sequence ID" value="XM_033596421.1"/>
</dbReference>
<evidence type="ECO:0000259" key="13">
    <source>
        <dbReference type="Pfam" id="PF13023"/>
    </source>
</evidence>
<evidence type="ECO:0000256" key="4">
    <source>
        <dbReference type="ARBA" id="ARBA00001946"/>
    </source>
</evidence>
<sequence length="231" mass="25730">MAAAAPWTVQTALAAIAPGYAENTDSPVPFFHLLERLKTTRRAGWGRFGIAGCESIADHMYRMSILTMLAPAGVAARLDVLRCTRMALVHDMAEALVGDITPADPVTKEEKSRRETATMDYICGSLLGGVNAGLNAQELRSLWQEYEDSVTPESLFVHDIDKLELLLQMIEYERSHACATDLGEFTWVALKIQSPEVKTWARAIFKERQELWRQAGKTCSWRADTEPNDDA</sequence>
<evidence type="ECO:0000256" key="5">
    <source>
        <dbReference type="ARBA" id="ARBA00004074"/>
    </source>
</evidence>
<dbReference type="AlphaFoldDB" id="A0A6A5RG59"/>
<gene>
    <name evidence="14" type="ORF">M421DRAFT_67613</name>
</gene>
<evidence type="ECO:0000256" key="11">
    <source>
        <dbReference type="ARBA" id="ARBA00022842"/>
    </source>
</evidence>
<dbReference type="GeneID" id="54354088"/>
<dbReference type="OrthoDB" id="10254258at2759"/>
<proteinExistence type="inferred from homology"/>
<evidence type="ECO:0000313" key="14">
    <source>
        <dbReference type="EMBL" id="KAF1926489.1"/>
    </source>
</evidence>
<comment type="function">
    <text evidence="5">Catalyzes the dephosphorylation of the nucleoside 5'-monophosphates deoxyadenosine monophosphate (dAMP), deoxycytidine monophosphate (dCMP), deoxyguanosine monophosphate (dGMP) and deoxythymidine monophosphate (dTMP).</text>
</comment>
<dbReference type="SUPFAM" id="SSF109604">
    <property type="entry name" value="HD-domain/PDEase-like"/>
    <property type="match status" value="1"/>
</dbReference>